<dbReference type="RefSeq" id="WP_321389296.1">
    <property type="nucleotide sequence ID" value="NZ_CP139487.1"/>
</dbReference>
<proteinExistence type="predicted"/>
<dbReference type="GO" id="GO:0030246">
    <property type="term" value="F:carbohydrate binding"/>
    <property type="evidence" value="ECO:0007669"/>
    <property type="project" value="InterPro"/>
</dbReference>
<keyword evidence="2" id="KW-1185">Reference proteome</keyword>
<reference evidence="1 2" key="1">
    <citation type="submission" date="2023-11" db="EMBL/GenBank/DDBJ databases">
        <title>Peredibacter starrii A3.12.</title>
        <authorList>
            <person name="Mitchell R.J."/>
        </authorList>
    </citation>
    <scope>NUCLEOTIDE SEQUENCE [LARGE SCALE GENOMIC DNA]</scope>
    <source>
        <strain evidence="1 2">A3.12</strain>
    </source>
</reference>
<accession>A0AAX4HIS6</accession>
<dbReference type="InterPro" id="IPR014718">
    <property type="entry name" value="GH-type_carb-bd"/>
</dbReference>
<sequence>MITLENKNLMVKISDGRGARVEHFIDKRTGKDWVWKYSPEVKKELHELDGFDENWEGGWEEVFPNDAPVEINQFKLTDHGELWRRTWQQIPTVDKSEALFELECETYPVIIQKRFHLSESELKINYKIESRASMNLPFIFKFHPALAIEPGDEFHMPGSYMEPVALGFSRLIGIDRKTVFPIGVAESGEYVNIQKALPEDGHTREFVRLSQLEEGMCAVFNPATQTRLKFQFPKDIFPYVWLFQSYGGFNGHYVSMMEPTNAGHYDLSEAHKKQECGEIRPGEKLDFSLRLTLEPLMNV</sequence>
<name>A0AAX4HIS6_9BACT</name>
<dbReference type="AlphaFoldDB" id="A0AAX4HIS6"/>
<dbReference type="EMBL" id="CP139487">
    <property type="protein sequence ID" value="WPU63136.1"/>
    <property type="molecule type" value="Genomic_DNA"/>
</dbReference>
<protein>
    <recommendedName>
        <fullName evidence="3">Galactose mutarotase</fullName>
    </recommendedName>
</protein>
<evidence type="ECO:0000313" key="2">
    <source>
        <dbReference type="Proteomes" id="UP001324634"/>
    </source>
</evidence>
<organism evidence="1 2">
    <name type="scientific">Peredibacter starrii</name>
    <dbReference type="NCBI Taxonomy" id="28202"/>
    <lineage>
        <taxon>Bacteria</taxon>
        <taxon>Pseudomonadati</taxon>
        <taxon>Bdellovibrionota</taxon>
        <taxon>Bacteriovoracia</taxon>
        <taxon>Bacteriovoracales</taxon>
        <taxon>Bacteriovoracaceae</taxon>
        <taxon>Peredibacter</taxon>
    </lineage>
</organism>
<dbReference type="GO" id="GO:0016853">
    <property type="term" value="F:isomerase activity"/>
    <property type="evidence" value="ECO:0007669"/>
    <property type="project" value="InterPro"/>
</dbReference>
<dbReference type="Proteomes" id="UP001324634">
    <property type="component" value="Chromosome"/>
</dbReference>
<evidence type="ECO:0000313" key="1">
    <source>
        <dbReference type="EMBL" id="WPU63136.1"/>
    </source>
</evidence>
<dbReference type="SUPFAM" id="SSF74650">
    <property type="entry name" value="Galactose mutarotase-like"/>
    <property type="match status" value="1"/>
</dbReference>
<evidence type="ECO:0008006" key="3">
    <source>
        <dbReference type="Google" id="ProtNLM"/>
    </source>
</evidence>
<dbReference type="GO" id="GO:0005975">
    <property type="term" value="P:carbohydrate metabolic process"/>
    <property type="evidence" value="ECO:0007669"/>
    <property type="project" value="InterPro"/>
</dbReference>
<dbReference type="KEGG" id="psti:SOO65_10615"/>
<gene>
    <name evidence="1" type="ORF">SOO65_10615</name>
</gene>
<dbReference type="Gene3D" id="2.70.98.10">
    <property type="match status" value="1"/>
</dbReference>
<dbReference type="InterPro" id="IPR011013">
    <property type="entry name" value="Gal_mutarotase_sf_dom"/>
</dbReference>